<proteinExistence type="predicted"/>
<gene>
    <name evidence="1" type="ORF">ACGFYS_21110</name>
</gene>
<dbReference type="RefSeq" id="WP_229883877.1">
    <property type="nucleotide sequence ID" value="NZ_BMVV01000029.1"/>
</dbReference>
<evidence type="ECO:0000313" key="1">
    <source>
        <dbReference type="EMBL" id="MFG3191427.1"/>
    </source>
</evidence>
<evidence type="ECO:0000313" key="2">
    <source>
        <dbReference type="Proteomes" id="UP001604282"/>
    </source>
</evidence>
<protein>
    <recommendedName>
        <fullName evidence="3">STAS domain-containing protein</fullName>
    </recommendedName>
</protein>
<comment type="caution">
    <text evidence="1">The sequence shown here is derived from an EMBL/GenBank/DDBJ whole genome shotgun (WGS) entry which is preliminary data.</text>
</comment>
<sequence>MPEHAEATVLLTHHRDGDTLVVELRRELDVTTRAPAVLRIQALVAAHRPRRVRLRLPSERPGPATLSALARARSLCDALGVPLTAVAGERPGALRLPGTG</sequence>
<reference evidence="1 2" key="1">
    <citation type="submission" date="2024-10" db="EMBL/GenBank/DDBJ databases">
        <title>The Natural Products Discovery Center: Release of the First 8490 Sequenced Strains for Exploring Actinobacteria Biosynthetic Diversity.</title>
        <authorList>
            <person name="Kalkreuter E."/>
            <person name="Kautsar S.A."/>
            <person name="Yang D."/>
            <person name="Bader C.D."/>
            <person name="Teijaro C.N."/>
            <person name="Fluegel L."/>
            <person name="Davis C.M."/>
            <person name="Simpson J.R."/>
            <person name="Lauterbach L."/>
            <person name="Steele A.D."/>
            <person name="Gui C."/>
            <person name="Meng S."/>
            <person name="Li G."/>
            <person name="Viehrig K."/>
            <person name="Ye F."/>
            <person name="Su P."/>
            <person name="Kiefer A.F."/>
            <person name="Nichols A."/>
            <person name="Cepeda A.J."/>
            <person name="Yan W."/>
            <person name="Fan B."/>
            <person name="Jiang Y."/>
            <person name="Adhikari A."/>
            <person name="Zheng C.-J."/>
            <person name="Schuster L."/>
            <person name="Cowan T.M."/>
            <person name="Smanski M.J."/>
            <person name="Chevrette M.G."/>
            <person name="De Carvalho L.P.S."/>
            <person name="Shen B."/>
        </authorList>
    </citation>
    <scope>NUCLEOTIDE SEQUENCE [LARGE SCALE GENOMIC DNA]</scope>
    <source>
        <strain evidence="1 2">NPDC048229</strain>
    </source>
</reference>
<organism evidence="1 2">
    <name type="scientific">Streptomyces omiyaensis</name>
    <dbReference type="NCBI Taxonomy" id="68247"/>
    <lineage>
        <taxon>Bacteria</taxon>
        <taxon>Bacillati</taxon>
        <taxon>Actinomycetota</taxon>
        <taxon>Actinomycetes</taxon>
        <taxon>Kitasatosporales</taxon>
        <taxon>Streptomycetaceae</taxon>
        <taxon>Streptomyces</taxon>
    </lineage>
</organism>
<dbReference type="EMBL" id="JBICZW010000013">
    <property type="protein sequence ID" value="MFG3191427.1"/>
    <property type="molecule type" value="Genomic_DNA"/>
</dbReference>
<accession>A0ABW7BVA5</accession>
<keyword evidence="2" id="KW-1185">Reference proteome</keyword>
<name>A0ABW7BVA5_9ACTN</name>
<dbReference type="Proteomes" id="UP001604282">
    <property type="component" value="Unassembled WGS sequence"/>
</dbReference>
<evidence type="ECO:0008006" key="3">
    <source>
        <dbReference type="Google" id="ProtNLM"/>
    </source>
</evidence>